<dbReference type="EMBL" id="ML121528">
    <property type="protein sequence ID" value="RPB29214.1"/>
    <property type="molecule type" value="Genomic_DNA"/>
</dbReference>
<protein>
    <submittedName>
        <fullName evidence="2">Uncharacterized protein</fullName>
    </submittedName>
</protein>
<feature type="compositionally biased region" description="Pro residues" evidence="1">
    <location>
        <begin position="31"/>
        <end position="44"/>
    </location>
</feature>
<dbReference type="InParanoid" id="A0A3N4M214"/>
<evidence type="ECO:0000256" key="1">
    <source>
        <dbReference type="SAM" id="MobiDB-lite"/>
    </source>
</evidence>
<feature type="region of interest" description="Disordered" evidence="1">
    <location>
        <begin position="30"/>
        <end position="53"/>
    </location>
</feature>
<dbReference type="Proteomes" id="UP000267821">
    <property type="component" value="Unassembled WGS sequence"/>
</dbReference>
<dbReference type="AlphaFoldDB" id="A0A3N4M214"/>
<feature type="non-terminal residue" evidence="2">
    <location>
        <position position="1"/>
    </location>
</feature>
<keyword evidence="3" id="KW-1185">Reference proteome</keyword>
<reference evidence="2 3" key="1">
    <citation type="journal article" date="2018" name="Nat. Ecol. Evol.">
        <title>Pezizomycetes genomes reveal the molecular basis of ectomycorrhizal truffle lifestyle.</title>
        <authorList>
            <person name="Murat C."/>
            <person name="Payen T."/>
            <person name="Noel B."/>
            <person name="Kuo A."/>
            <person name="Morin E."/>
            <person name="Chen J."/>
            <person name="Kohler A."/>
            <person name="Krizsan K."/>
            <person name="Balestrini R."/>
            <person name="Da Silva C."/>
            <person name="Montanini B."/>
            <person name="Hainaut M."/>
            <person name="Levati E."/>
            <person name="Barry K.W."/>
            <person name="Belfiori B."/>
            <person name="Cichocki N."/>
            <person name="Clum A."/>
            <person name="Dockter R.B."/>
            <person name="Fauchery L."/>
            <person name="Guy J."/>
            <person name="Iotti M."/>
            <person name="Le Tacon F."/>
            <person name="Lindquist E.A."/>
            <person name="Lipzen A."/>
            <person name="Malagnac F."/>
            <person name="Mello A."/>
            <person name="Molinier V."/>
            <person name="Miyauchi S."/>
            <person name="Poulain J."/>
            <person name="Riccioni C."/>
            <person name="Rubini A."/>
            <person name="Sitrit Y."/>
            <person name="Splivallo R."/>
            <person name="Traeger S."/>
            <person name="Wang M."/>
            <person name="Zifcakova L."/>
            <person name="Wipf D."/>
            <person name="Zambonelli A."/>
            <person name="Paolocci F."/>
            <person name="Nowrousian M."/>
            <person name="Ottonello S."/>
            <person name="Baldrian P."/>
            <person name="Spatafora J.W."/>
            <person name="Henrissat B."/>
            <person name="Nagy L.G."/>
            <person name="Aury J.M."/>
            <person name="Wincker P."/>
            <person name="Grigoriev I.V."/>
            <person name="Bonfante P."/>
            <person name="Martin F.M."/>
        </authorList>
    </citation>
    <scope>NUCLEOTIDE SEQUENCE [LARGE SCALE GENOMIC DNA]</scope>
    <source>
        <strain evidence="2 3">ATCC MYA-4762</strain>
    </source>
</reference>
<sequence>LPHKPTFPLSFALNILNPWCLKPVLPNLSPQSPPPSMQVIPPTPHSHSHSSPP</sequence>
<proteinExistence type="predicted"/>
<organism evidence="2 3">
    <name type="scientific">Terfezia boudieri ATCC MYA-4762</name>
    <dbReference type="NCBI Taxonomy" id="1051890"/>
    <lineage>
        <taxon>Eukaryota</taxon>
        <taxon>Fungi</taxon>
        <taxon>Dikarya</taxon>
        <taxon>Ascomycota</taxon>
        <taxon>Pezizomycotina</taxon>
        <taxon>Pezizomycetes</taxon>
        <taxon>Pezizales</taxon>
        <taxon>Pezizaceae</taxon>
        <taxon>Terfezia</taxon>
    </lineage>
</organism>
<evidence type="ECO:0000313" key="3">
    <source>
        <dbReference type="Proteomes" id="UP000267821"/>
    </source>
</evidence>
<evidence type="ECO:0000313" key="2">
    <source>
        <dbReference type="EMBL" id="RPB29214.1"/>
    </source>
</evidence>
<accession>A0A3N4M214</accession>
<gene>
    <name evidence="2" type="ORF">L211DRAFT_882081</name>
</gene>
<name>A0A3N4M214_9PEZI</name>